<proteinExistence type="predicted"/>
<name>A0A4Q0VTT2_9BACI</name>
<protein>
    <recommendedName>
        <fullName evidence="4">Competence protein ComG</fullName>
    </recommendedName>
</protein>
<keyword evidence="1" id="KW-0472">Membrane</keyword>
<dbReference type="InterPro" id="IPR020372">
    <property type="entry name" value="Competence_ComGG"/>
</dbReference>
<evidence type="ECO:0000256" key="1">
    <source>
        <dbReference type="SAM" id="Phobius"/>
    </source>
</evidence>
<sequence>MDNNRGFILPTTLMILFLLLSFLTFQISQYMIEKELIKEEAELFTAERLLQKGIVDVSKMLKSDSRDVYSGILFYEEGEITFVVKKEVSTVKSVQVVSKTYQNRSKQTTFYYNIQNETVLPWLKER</sequence>
<evidence type="ECO:0008006" key="4">
    <source>
        <dbReference type="Google" id="ProtNLM"/>
    </source>
</evidence>
<organism evidence="2 3">
    <name type="scientific">Anaerobacillus alkaliphilus</name>
    <dbReference type="NCBI Taxonomy" id="1548597"/>
    <lineage>
        <taxon>Bacteria</taxon>
        <taxon>Bacillati</taxon>
        <taxon>Bacillota</taxon>
        <taxon>Bacilli</taxon>
        <taxon>Bacillales</taxon>
        <taxon>Bacillaceae</taxon>
        <taxon>Anaerobacillus</taxon>
    </lineage>
</organism>
<dbReference type="EMBL" id="QOUX01000045">
    <property type="protein sequence ID" value="RXI99484.1"/>
    <property type="molecule type" value="Genomic_DNA"/>
</dbReference>
<feature type="transmembrane region" description="Helical" evidence="1">
    <location>
        <begin position="6"/>
        <end position="25"/>
    </location>
</feature>
<keyword evidence="3" id="KW-1185">Reference proteome</keyword>
<evidence type="ECO:0000313" key="2">
    <source>
        <dbReference type="EMBL" id="RXI99484.1"/>
    </source>
</evidence>
<gene>
    <name evidence="2" type="ORF">DS745_14795</name>
</gene>
<dbReference type="OrthoDB" id="2969153at2"/>
<keyword evidence="1" id="KW-0812">Transmembrane</keyword>
<accession>A0A4Q0VTT2</accession>
<keyword evidence="1" id="KW-1133">Transmembrane helix</keyword>
<reference evidence="2 3" key="1">
    <citation type="journal article" date="2019" name="Int. J. Syst. Evol. Microbiol.">
        <title>Anaerobacillus alkaliphilus sp. nov., a novel alkaliphilic and moderately halophilic bacterium.</title>
        <authorList>
            <person name="Borsodi A.K."/>
            <person name="Aszalos J.M."/>
            <person name="Bihari P."/>
            <person name="Nagy I."/>
            <person name="Schumann P."/>
            <person name="Sproer C."/>
            <person name="Kovacs A.L."/>
            <person name="Boka K."/>
            <person name="Dobosy P."/>
            <person name="Ovari M."/>
            <person name="Szili-Kovacs T."/>
            <person name="Toth E."/>
        </authorList>
    </citation>
    <scope>NUCLEOTIDE SEQUENCE [LARGE SCALE GENOMIC DNA]</scope>
    <source>
        <strain evidence="2 3">B16-10</strain>
    </source>
</reference>
<dbReference type="AlphaFoldDB" id="A0A4Q0VTT2"/>
<comment type="caution">
    <text evidence="2">The sequence shown here is derived from an EMBL/GenBank/DDBJ whole genome shotgun (WGS) entry which is preliminary data.</text>
</comment>
<dbReference type="Proteomes" id="UP000290649">
    <property type="component" value="Unassembled WGS sequence"/>
</dbReference>
<evidence type="ECO:0000313" key="3">
    <source>
        <dbReference type="Proteomes" id="UP000290649"/>
    </source>
</evidence>
<dbReference type="Pfam" id="PF14173">
    <property type="entry name" value="ComGG"/>
    <property type="match status" value="1"/>
</dbReference>
<dbReference type="RefSeq" id="WP_129078993.1">
    <property type="nucleotide sequence ID" value="NZ_QOUX01000045.1"/>
</dbReference>